<sequence length="101" mass="11175">MAGGIPPKIGCVGFHFDKGCKNAQKYYGCWCDTLGNYYCSSRDLTDKCRWCGCRKYLAGSIWLRDTCQFSYTRHAVCVECLKAAAGIAQIATSSAPKNPSW</sequence>
<evidence type="ECO:0000313" key="2">
    <source>
        <dbReference type="Proteomes" id="UP000002762"/>
    </source>
</evidence>
<evidence type="ECO:0000313" key="1">
    <source>
        <dbReference type="EMBL" id="EJP61809.1"/>
    </source>
</evidence>
<accession>J4KL94</accession>
<organism evidence="1 2">
    <name type="scientific">Beauveria bassiana (strain ARSEF 2860)</name>
    <name type="common">White muscardine disease fungus</name>
    <name type="synonym">Tritirachium shiotae</name>
    <dbReference type="NCBI Taxonomy" id="655819"/>
    <lineage>
        <taxon>Eukaryota</taxon>
        <taxon>Fungi</taxon>
        <taxon>Dikarya</taxon>
        <taxon>Ascomycota</taxon>
        <taxon>Pezizomycotina</taxon>
        <taxon>Sordariomycetes</taxon>
        <taxon>Hypocreomycetidae</taxon>
        <taxon>Hypocreales</taxon>
        <taxon>Cordycipitaceae</taxon>
        <taxon>Beauveria</taxon>
    </lineage>
</organism>
<dbReference type="AlphaFoldDB" id="J4KL94"/>
<dbReference type="HOGENOM" id="CLU_2291180_0_0_1"/>
<name>J4KL94_BEAB2</name>
<dbReference type="EMBL" id="JH725197">
    <property type="protein sequence ID" value="EJP61809.1"/>
    <property type="molecule type" value="Genomic_DNA"/>
</dbReference>
<protein>
    <submittedName>
        <fullName evidence="1">Uncharacterized protein</fullName>
    </submittedName>
</protein>
<proteinExistence type="predicted"/>
<dbReference type="RefSeq" id="XP_008602548.1">
    <property type="nucleotide sequence ID" value="XM_008604326.1"/>
</dbReference>
<dbReference type="InParanoid" id="J4KL94"/>
<dbReference type="Proteomes" id="UP000002762">
    <property type="component" value="Unassembled WGS sequence"/>
</dbReference>
<gene>
    <name evidence="1" type="ORF">BBA_09229</name>
</gene>
<dbReference type="GeneID" id="19892241"/>
<keyword evidence="2" id="KW-1185">Reference proteome</keyword>
<reference evidence="1 2" key="1">
    <citation type="journal article" date="2012" name="Sci. Rep.">
        <title>Genomic perspectives on the evolution of fungal entomopathogenicity in Beauveria bassiana.</title>
        <authorList>
            <person name="Xiao G."/>
            <person name="Ying S.H."/>
            <person name="Zheng P."/>
            <person name="Wang Z.L."/>
            <person name="Zhang S."/>
            <person name="Xie X.Q."/>
            <person name="Shang Y."/>
            <person name="St Leger R.J."/>
            <person name="Zhao G.P."/>
            <person name="Wang C."/>
            <person name="Feng M.G."/>
        </authorList>
    </citation>
    <scope>NUCLEOTIDE SEQUENCE [LARGE SCALE GENOMIC DNA]</scope>
    <source>
        <strain evidence="1 2">ARSEF 2860</strain>
    </source>
</reference>